<keyword evidence="5 7" id="KW-0372">Hormone</keyword>
<evidence type="ECO:0000256" key="5">
    <source>
        <dbReference type="ARBA" id="ARBA00022702"/>
    </source>
</evidence>
<comment type="function">
    <text evidence="7">Stimulates the secretion of gonadotropins.</text>
</comment>
<evidence type="ECO:0000256" key="4">
    <source>
        <dbReference type="ARBA" id="ARBA00022685"/>
    </source>
</evidence>
<dbReference type="PROSITE" id="PS00473">
    <property type="entry name" value="GNRH"/>
    <property type="match status" value="2"/>
</dbReference>
<protein>
    <recommendedName>
        <fullName evidence="7">Progonadoliberin</fullName>
    </recommendedName>
    <component>
        <recommendedName>
            <fullName evidence="7">Gonadoliberin</fullName>
        </recommendedName>
        <alternativeName>
            <fullName evidence="7">Gonadotropin-releasing hormone</fullName>
            <shortName evidence="7">GnRH</shortName>
        </alternativeName>
        <alternativeName>
            <fullName evidence="7">Luliberin</fullName>
        </alternativeName>
        <alternativeName>
            <fullName evidence="7">Luteinizing hormone-releasing hormone</fullName>
            <shortName evidence="7">LH-RH</shortName>
        </alternativeName>
    </component>
    <component>
        <recommendedName>
            <fullName evidence="7">GnRH-associated peptide</fullName>
        </recommendedName>
        <alternativeName>
            <fullName evidence="7">GnRH-associated peptide</fullName>
        </alternativeName>
    </component>
</protein>
<evidence type="ECO:0000313" key="10">
    <source>
        <dbReference type="EMBL" id="BAM38050.1"/>
    </source>
</evidence>
<dbReference type="GO" id="GO:0005179">
    <property type="term" value="F:hormone activity"/>
    <property type="evidence" value="ECO:0007669"/>
    <property type="project" value="UniProtKB-KW"/>
</dbReference>
<keyword evidence="3" id="KW-0964">Secreted</keyword>
<evidence type="ECO:0000256" key="2">
    <source>
        <dbReference type="ARBA" id="ARBA00010968"/>
    </source>
</evidence>
<evidence type="ECO:0000256" key="6">
    <source>
        <dbReference type="ARBA" id="ARBA00022815"/>
    </source>
</evidence>
<keyword evidence="4" id="KW-0165">Cleavage on pair of basic residues</keyword>
<evidence type="ECO:0000256" key="7">
    <source>
        <dbReference type="RuleBase" id="RU000635"/>
    </source>
</evidence>
<dbReference type="GO" id="GO:0005576">
    <property type="term" value="C:extracellular region"/>
    <property type="evidence" value="ECO:0007669"/>
    <property type="project" value="UniProtKB-SubCell"/>
</dbReference>
<keyword evidence="9" id="KW-0732">Signal</keyword>
<dbReference type="EMBL" id="AB682994">
    <property type="protein sequence ID" value="BAM38050.1"/>
    <property type="molecule type" value="mRNA"/>
</dbReference>
<organism evidence="10">
    <name type="scientific">Halocynthia roretzi</name>
    <name type="common">Sea squirt</name>
    <name type="synonym">Cynthia roretzi</name>
    <dbReference type="NCBI Taxonomy" id="7729"/>
    <lineage>
        <taxon>Eukaryota</taxon>
        <taxon>Metazoa</taxon>
        <taxon>Chordata</taxon>
        <taxon>Tunicata</taxon>
        <taxon>Ascidiacea</taxon>
        <taxon>Stolidobranchia</taxon>
        <taxon>Pyuridae</taxon>
        <taxon>Halocynthia</taxon>
    </lineage>
</organism>
<reference evidence="10" key="1">
    <citation type="journal article" date="2013" name="Zool. Sci.">
        <title>Two Novel Gonadotropin-Releasing Hormones (GnRHs) from the Urochordate Ascidian, Halocynthia roretzi: Implications for the Origin of Vertebrate GnRH Isoforms.</title>
        <authorList>
            <person name="Hasunuma I."/>
            <person name="Terakado K."/>
        </authorList>
    </citation>
    <scope>NUCLEOTIDE SEQUENCE</scope>
</reference>
<feature type="signal peptide" evidence="9">
    <location>
        <begin position="1"/>
        <end position="23"/>
    </location>
</feature>
<evidence type="ECO:0000256" key="3">
    <source>
        <dbReference type="ARBA" id="ARBA00022525"/>
    </source>
</evidence>
<feature type="chain" id="PRO_5007676728" description="Progonadoliberin" evidence="9">
    <location>
        <begin position="24"/>
        <end position="134"/>
    </location>
</feature>
<dbReference type="PANTHER" id="PTHR10522:SF5">
    <property type="entry name" value="PREPROGONADOTROPIN-RELEASING HORMONE 2"/>
    <property type="match status" value="1"/>
</dbReference>
<gene>
    <name evidence="10" type="primary">prepro-Hr-gnrh</name>
</gene>
<dbReference type="InterPro" id="IPR019792">
    <property type="entry name" value="Gonadoliberin"/>
</dbReference>
<name>J7M3X0_HALRO</name>
<dbReference type="PANTHER" id="PTHR10522">
    <property type="entry name" value="GONADOLIBERIN"/>
    <property type="match status" value="1"/>
</dbReference>
<feature type="region of interest" description="Disordered" evidence="8">
    <location>
        <begin position="32"/>
        <end position="52"/>
    </location>
</feature>
<keyword evidence="6 7" id="KW-0027">Amidation</keyword>
<dbReference type="Pfam" id="PF00446">
    <property type="entry name" value="GnRH"/>
    <property type="match status" value="1"/>
</dbReference>
<comment type="subcellular location">
    <subcellularLocation>
        <location evidence="1 7">Secreted</location>
    </subcellularLocation>
</comment>
<dbReference type="AlphaFoldDB" id="J7M3X0"/>
<sequence>MITINKLAIAGILLCVSTLTVEGRTLTSNEEVPSERSDVMNKRQHWSYGFSPGGKREFESNMAMTDDTEKRENWPYEKFIPAMQEIARELQKRQHWSYGFLPGGKRSGVIPSTEYETEELQEIIRRLIREENEN</sequence>
<comment type="similarity">
    <text evidence="2 7">Belongs to the GnRH family.</text>
</comment>
<proteinExistence type="evidence at transcript level"/>
<evidence type="ECO:0000256" key="1">
    <source>
        <dbReference type="ARBA" id="ARBA00004613"/>
    </source>
</evidence>
<accession>J7M3X0</accession>
<dbReference type="InterPro" id="IPR002012">
    <property type="entry name" value="GnRH"/>
</dbReference>
<evidence type="ECO:0000256" key="8">
    <source>
        <dbReference type="SAM" id="MobiDB-lite"/>
    </source>
</evidence>
<evidence type="ECO:0000256" key="9">
    <source>
        <dbReference type="SAM" id="SignalP"/>
    </source>
</evidence>
<dbReference type="EMBL" id="AB745049">
    <property type="protein sequence ID" value="BAN09213.1"/>
    <property type="molecule type" value="Genomic_DNA"/>
</dbReference>